<evidence type="ECO:0000256" key="6">
    <source>
        <dbReference type="PIRSR" id="PIRSR000193-1"/>
    </source>
</evidence>
<keyword evidence="4" id="KW-0963">Cytoplasm</keyword>
<evidence type="ECO:0000256" key="4">
    <source>
        <dbReference type="HAMAP-Rule" id="MF_01925"/>
    </source>
</evidence>
<comment type="function">
    <text evidence="4">Catalyzes the reduction of 1-pyrroline-5-carboxylate (PCA) to L-proline.</text>
</comment>
<evidence type="ECO:0000256" key="2">
    <source>
        <dbReference type="ARBA" id="ARBA00022857"/>
    </source>
</evidence>
<keyword evidence="3 4" id="KW-0560">Oxidoreductase</keyword>
<gene>
    <name evidence="4" type="primary">proC</name>
    <name evidence="9" type="ORF">AWW67_11920</name>
</gene>
<sequence>MKVLVIGAGNMGLTYTSSIAKSGYLKKEDLIIFDKSLELRETLKKSTENYEVYDTLEDCLPIADIIFLAVKPYHNDELMQEMRAMMNDQQLVISIMAGVTIETIQLGLGIKKVVRAMPNLPAQVGKGMTSYLAAPEISRIELWMVEDLLNTTGKSVRVDSQMFIDASTGISGSGPAYVFYFMESMMEAAKSMGFSDNDSKVLVSATFEGAIELFNKNKLSPDSWMKRVSSKGGTTQAALDSLEDNNVQQLIHDAAYAAFNRAVELGKESTELQEK</sequence>
<dbReference type="RefSeq" id="WP_062303052.1">
    <property type="nucleotide sequence ID" value="NZ_LRPB01000048.1"/>
</dbReference>
<dbReference type="FunFam" id="1.10.3730.10:FF:000001">
    <property type="entry name" value="Pyrroline-5-carboxylate reductase"/>
    <property type="match status" value="1"/>
</dbReference>
<dbReference type="InterPro" id="IPR028939">
    <property type="entry name" value="P5C_Rdtase_cat_N"/>
</dbReference>
<dbReference type="GO" id="GO:0055129">
    <property type="term" value="P:L-proline biosynthetic process"/>
    <property type="evidence" value="ECO:0007669"/>
    <property type="project" value="UniProtKB-UniRule"/>
</dbReference>
<dbReference type="PANTHER" id="PTHR11645">
    <property type="entry name" value="PYRROLINE-5-CARBOXYLATE REDUCTASE"/>
    <property type="match status" value="1"/>
</dbReference>
<evidence type="ECO:0000256" key="5">
    <source>
        <dbReference type="NCBIfam" id="TIGR00112"/>
    </source>
</evidence>
<proteinExistence type="inferred from homology"/>
<dbReference type="STRING" id="1914963.AWW67_11920"/>
<dbReference type="AlphaFoldDB" id="A0A150XMT9"/>
<dbReference type="Proteomes" id="UP000075663">
    <property type="component" value="Unassembled WGS sequence"/>
</dbReference>
<comment type="pathway">
    <text evidence="4">Amino-acid biosynthesis; L-proline biosynthesis; L-proline from L-glutamate 5-semialdehyde: step 1/1.</text>
</comment>
<evidence type="ECO:0000259" key="8">
    <source>
        <dbReference type="Pfam" id="PF14748"/>
    </source>
</evidence>
<evidence type="ECO:0000256" key="3">
    <source>
        <dbReference type="ARBA" id="ARBA00023002"/>
    </source>
</evidence>
<dbReference type="EC" id="1.5.1.2" evidence="4 5"/>
<comment type="caution">
    <text evidence="9">The sequence shown here is derived from an EMBL/GenBank/DDBJ whole genome shotgun (WGS) entry which is preliminary data.</text>
</comment>
<dbReference type="Pfam" id="PF03807">
    <property type="entry name" value="F420_oxidored"/>
    <property type="match status" value="1"/>
</dbReference>
<name>A0A150XMT9_9BACT</name>
<evidence type="ECO:0000313" key="10">
    <source>
        <dbReference type="Proteomes" id="UP000075663"/>
    </source>
</evidence>
<dbReference type="PANTHER" id="PTHR11645:SF0">
    <property type="entry name" value="PYRROLINE-5-CARBOXYLATE REDUCTASE 3"/>
    <property type="match status" value="1"/>
</dbReference>
<dbReference type="InterPro" id="IPR000304">
    <property type="entry name" value="Pyrroline-COOH_reductase"/>
</dbReference>
<dbReference type="InterPro" id="IPR036291">
    <property type="entry name" value="NAD(P)-bd_dom_sf"/>
</dbReference>
<reference evidence="9 10" key="1">
    <citation type="submission" date="2016-01" db="EMBL/GenBank/DDBJ databases">
        <title>Genome sequencing of Roseivirga seohaensis SW-152.</title>
        <authorList>
            <person name="Selvaratnam C."/>
            <person name="Thevarajoo S."/>
            <person name="Goh K.M."/>
            <person name="Ee R."/>
            <person name="Chan K.-G."/>
            <person name="Chong C.S."/>
        </authorList>
    </citation>
    <scope>NUCLEOTIDE SEQUENCE [LARGE SCALE GENOMIC DNA]</scope>
    <source>
        <strain evidence="9 10">SW-152</strain>
    </source>
</reference>
<evidence type="ECO:0000259" key="7">
    <source>
        <dbReference type="Pfam" id="PF03807"/>
    </source>
</evidence>
<keyword evidence="2 4" id="KW-0521">NADP</keyword>
<dbReference type="Gene3D" id="1.10.3730.10">
    <property type="entry name" value="ProC C-terminal domain-like"/>
    <property type="match status" value="1"/>
</dbReference>
<protein>
    <recommendedName>
        <fullName evidence="4 5">Pyrroline-5-carboxylate reductase</fullName>
        <shortName evidence="4">P5C reductase</shortName>
        <shortName evidence="4">P5CR</shortName>
        <ecNumber evidence="4 5">1.5.1.2</ecNumber>
    </recommendedName>
    <alternativeName>
        <fullName evidence="4">PCA reductase</fullName>
    </alternativeName>
</protein>
<dbReference type="HAMAP" id="MF_01925">
    <property type="entry name" value="P5C_reductase"/>
    <property type="match status" value="1"/>
</dbReference>
<keyword evidence="4" id="KW-0028">Amino-acid biosynthesis</keyword>
<feature type="domain" description="Pyrroline-5-carboxylate reductase catalytic N-terminal" evidence="7">
    <location>
        <begin position="2"/>
        <end position="98"/>
    </location>
</feature>
<evidence type="ECO:0000313" key="9">
    <source>
        <dbReference type="EMBL" id="KYG80003.1"/>
    </source>
</evidence>
<dbReference type="Gene3D" id="3.40.50.720">
    <property type="entry name" value="NAD(P)-binding Rossmann-like Domain"/>
    <property type="match status" value="1"/>
</dbReference>
<feature type="binding site" evidence="6">
    <location>
        <begin position="6"/>
        <end position="11"/>
    </location>
    <ligand>
        <name>NADP(+)</name>
        <dbReference type="ChEBI" id="CHEBI:58349"/>
    </ligand>
</feature>
<comment type="similarity">
    <text evidence="1 4">Belongs to the pyrroline-5-carboxylate reductase family.</text>
</comment>
<dbReference type="InterPro" id="IPR008927">
    <property type="entry name" value="6-PGluconate_DH-like_C_sf"/>
</dbReference>
<feature type="binding site" evidence="6">
    <location>
        <begin position="69"/>
        <end position="72"/>
    </location>
    <ligand>
        <name>NADP(+)</name>
        <dbReference type="ChEBI" id="CHEBI:58349"/>
    </ligand>
</feature>
<comment type="subcellular location">
    <subcellularLocation>
        <location evidence="4">Cytoplasm</location>
    </subcellularLocation>
</comment>
<dbReference type="PIRSF" id="PIRSF000193">
    <property type="entry name" value="Pyrrol-5-carb_rd"/>
    <property type="match status" value="1"/>
</dbReference>
<organism evidence="9 10">
    <name type="scientific">Roseivirga seohaensis</name>
    <dbReference type="NCBI Taxonomy" id="1914963"/>
    <lineage>
        <taxon>Bacteria</taxon>
        <taxon>Pseudomonadati</taxon>
        <taxon>Bacteroidota</taxon>
        <taxon>Cytophagia</taxon>
        <taxon>Cytophagales</taxon>
        <taxon>Roseivirgaceae</taxon>
        <taxon>Roseivirga</taxon>
    </lineage>
</organism>
<comment type="catalytic activity">
    <reaction evidence="4">
        <text>L-proline + NADP(+) = (S)-1-pyrroline-5-carboxylate + NADPH + 2 H(+)</text>
        <dbReference type="Rhea" id="RHEA:14109"/>
        <dbReference type="ChEBI" id="CHEBI:15378"/>
        <dbReference type="ChEBI" id="CHEBI:17388"/>
        <dbReference type="ChEBI" id="CHEBI:57783"/>
        <dbReference type="ChEBI" id="CHEBI:58349"/>
        <dbReference type="ChEBI" id="CHEBI:60039"/>
        <dbReference type="EC" id="1.5.1.2"/>
    </reaction>
</comment>
<dbReference type="Pfam" id="PF14748">
    <property type="entry name" value="P5CR_dimer"/>
    <property type="match status" value="1"/>
</dbReference>
<dbReference type="SUPFAM" id="SSF48179">
    <property type="entry name" value="6-phosphogluconate dehydrogenase C-terminal domain-like"/>
    <property type="match status" value="1"/>
</dbReference>
<feature type="domain" description="Pyrroline-5-carboxylate reductase dimerisation" evidence="8">
    <location>
        <begin position="164"/>
        <end position="265"/>
    </location>
</feature>
<dbReference type="GO" id="GO:0004735">
    <property type="term" value="F:pyrroline-5-carboxylate reductase activity"/>
    <property type="evidence" value="ECO:0007669"/>
    <property type="project" value="UniProtKB-UniRule"/>
</dbReference>
<dbReference type="InterPro" id="IPR029036">
    <property type="entry name" value="P5CR_dimer"/>
</dbReference>
<dbReference type="SUPFAM" id="SSF51735">
    <property type="entry name" value="NAD(P)-binding Rossmann-fold domains"/>
    <property type="match status" value="1"/>
</dbReference>
<keyword evidence="4" id="KW-0641">Proline biosynthesis</keyword>
<dbReference type="UniPathway" id="UPA00098">
    <property type="reaction ID" value="UER00361"/>
</dbReference>
<dbReference type="EMBL" id="LRPB01000048">
    <property type="protein sequence ID" value="KYG80003.1"/>
    <property type="molecule type" value="Genomic_DNA"/>
</dbReference>
<comment type="catalytic activity">
    <reaction evidence="4">
        <text>L-proline + NAD(+) = (S)-1-pyrroline-5-carboxylate + NADH + 2 H(+)</text>
        <dbReference type="Rhea" id="RHEA:14105"/>
        <dbReference type="ChEBI" id="CHEBI:15378"/>
        <dbReference type="ChEBI" id="CHEBI:17388"/>
        <dbReference type="ChEBI" id="CHEBI:57540"/>
        <dbReference type="ChEBI" id="CHEBI:57945"/>
        <dbReference type="ChEBI" id="CHEBI:60039"/>
        <dbReference type="EC" id="1.5.1.2"/>
    </reaction>
</comment>
<dbReference type="NCBIfam" id="TIGR00112">
    <property type="entry name" value="proC"/>
    <property type="match status" value="1"/>
</dbReference>
<evidence type="ECO:0000256" key="1">
    <source>
        <dbReference type="ARBA" id="ARBA00005525"/>
    </source>
</evidence>
<accession>A0A150XMT9</accession>
<dbReference type="GO" id="GO:0005737">
    <property type="term" value="C:cytoplasm"/>
    <property type="evidence" value="ECO:0007669"/>
    <property type="project" value="UniProtKB-SubCell"/>
</dbReference>